<evidence type="ECO:0000256" key="3">
    <source>
        <dbReference type="ARBA" id="ARBA00013365"/>
    </source>
</evidence>
<sequence>MILLHTSDWHLGHKLYGRQRHQEQSEFLDWLLECIEEQEVDALIVAGDIFDSQSPSNQSLEMYYRFLSRAANSCCRHIIIIGGNHDSPTLLDAPRELLHFLNIHVIGRAPENIEEALLMLNDAEGSPELIVLAVPYLRDKDIRLSEAGESIEDKQDKMLHGIREYYLRLFELAKNKQQELDNKVPLIATGHLFCQGGKTRQGDGVRELYVGSLVQVGLDTFPHDIDYLALGHLHLPQRVAKQTNRRYSGAPLAMSFTEADEEKAVLLIDTDMQFDVRELAVPSFQAIASISGTLESILEEIQTLSQREEDILLEINYQGQSLIDDLQEQIHAAVTNTKLHVLRISNKRIYDHIRQQHSEIKTLEELTPYQVFQQCLDLSGIPDEQRPEMELGFAAALDALQNEEN</sequence>
<reference evidence="11" key="1">
    <citation type="journal article" date="2013" name="Stand. Genomic Sci.">
        <title>Complete genome sequence of Desulfocapsa sulfexigens, a marine deltaproteobacterium specialized in disproportionating inorganic sulfur compounds.</title>
        <authorList>
            <person name="Finster K.W."/>
            <person name="Kjeldsen K.U."/>
            <person name="Kube M."/>
            <person name="Reinhardt R."/>
            <person name="Mussmann M."/>
            <person name="Amann R."/>
            <person name="Schreiber L."/>
        </authorList>
    </citation>
    <scope>NUCLEOTIDE SEQUENCE [LARGE SCALE GENOMIC DNA]</scope>
    <source>
        <strain evidence="11">DSM 10523 / SB164P1</strain>
    </source>
</reference>
<keyword evidence="7" id="KW-0255">Endonuclease</keyword>
<feature type="domain" description="Calcineurin-like phosphoesterase" evidence="8">
    <location>
        <begin position="3"/>
        <end position="235"/>
    </location>
</feature>
<dbReference type="PANTHER" id="PTHR30337">
    <property type="entry name" value="COMPONENT OF ATP-DEPENDENT DSDNA EXONUCLEASE"/>
    <property type="match status" value="1"/>
</dbReference>
<evidence type="ECO:0000259" key="9">
    <source>
        <dbReference type="Pfam" id="PF12320"/>
    </source>
</evidence>
<dbReference type="PANTHER" id="PTHR30337:SF0">
    <property type="entry name" value="NUCLEASE SBCCD SUBUNIT D"/>
    <property type="match status" value="1"/>
</dbReference>
<dbReference type="NCBIfam" id="TIGR00619">
    <property type="entry name" value="sbcd"/>
    <property type="match status" value="1"/>
</dbReference>
<dbReference type="GO" id="GO:0006260">
    <property type="term" value="P:DNA replication"/>
    <property type="evidence" value="ECO:0007669"/>
    <property type="project" value="UniProtKB-KW"/>
</dbReference>
<keyword evidence="4 7" id="KW-0540">Nuclease</keyword>
<dbReference type="EMBL" id="CP003985">
    <property type="protein sequence ID" value="AGF79888.1"/>
    <property type="molecule type" value="Genomic_DNA"/>
</dbReference>
<protein>
    <recommendedName>
        <fullName evidence="3 7">Nuclease SbcCD subunit D</fullName>
    </recommendedName>
</protein>
<dbReference type="InterPro" id="IPR029052">
    <property type="entry name" value="Metallo-depent_PP-like"/>
</dbReference>
<dbReference type="HOGENOM" id="CLU_038045_2_0_7"/>
<dbReference type="InterPro" id="IPR004593">
    <property type="entry name" value="SbcD"/>
</dbReference>
<gene>
    <name evidence="7" type="primary">sbcD</name>
    <name evidence="10" type="ordered locus">UWK_03371</name>
</gene>
<dbReference type="GO" id="GO:0008408">
    <property type="term" value="F:3'-5' exonuclease activity"/>
    <property type="evidence" value="ECO:0007669"/>
    <property type="project" value="InterPro"/>
</dbReference>
<keyword evidence="7" id="KW-0233">DNA recombination</keyword>
<keyword evidence="6 7" id="KW-0269">Exonuclease</keyword>
<dbReference type="Proteomes" id="UP000011721">
    <property type="component" value="Chromosome"/>
</dbReference>
<dbReference type="eggNOG" id="COG0420">
    <property type="taxonomic scope" value="Bacteria"/>
</dbReference>
<name>M1P8U3_DESSD</name>
<dbReference type="STRING" id="1167006.UWK_03371"/>
<dbReference type="Gene3D" id="3.30.160.720">
    <property type="match status" value="1"/>
</dbReference>
<dbReference type="AlphaFoldDB" id="M1P8U3"/>
<feature type="domain" description="Nuclease SbcCD subunit D C-terminal" evidence="9">
    <location>
        <begin position="284"/>
        <end position="377"/>
    </location>
</feature>
<dbReference type="GO" id="GO:0004519">
    <property type="term" value="F:endonuclease activity"/>
    <property type="evidence" value="ECO:0007669"/>
    <property type="project" value="UniProtKB-KW"/>
</dbReference>
<dbReference type="OrthoDB" id="9773856at2"/>
<evidence type="ECO:0000256" key="4">
    <source>
        <dbReference type="ARBA" id="ARBA00022722"/>
    </source>
</evidence>
<evidence type="ECO:0000256" key="5">
    <source>
        <dbReference type="ARBA" id="ARBA00022801"/>
    </source>
</evidence>
<evidence type="ECO:0000256" key="6">
    <source>
        <dbReference type="ARBA" id="ARBA00022839"/>
    </source>
</evidence>
<dbReference type="InterPro" id="IPR004843">
    <property type="entry name" value="Calcineurin-like_PHP"/>
</dbReference>
<dbReference type="InterPro" id="IPR050535">
    <property type="entry name" value="DNA_Repair-Maintenance_Comp"/>
</dbReference>
<comment type="subunit">
    <text evidence="2 7">Heterodimer of SbcC and SbcD.</text>
</comment>
<proteinExistence type="inferred from homology"/>
<keyword evidence="7" id="KW-0235">DNA replication</keyword>
<dbReference type="Pfam" id="PF12320">
    <property type="entry name" value="SbcD_C"/>
    <property type="match status" value="1"/>
</dbReference>
<keyword evidence="11" id="KW-1185">Reference proteome</keyword>
<dbReference type="InterPro" id="IPR041796">
    <property type="entry name" value="Mre11_N"/>
</dbReference>
<evidence type="ECO:0000313" key="11">
    <source>
        <dbReference type="Proteomes" id="UP000011721"/>
    </source>
</evidence>
<evidence type="ECO:0000256" key="2">
    <source>
        <dbReference type="ARBA" id="ARBA00011322"/>
    </source>
</evidence>
<dbReference type="CDD" id="cd00840">
    <property type="entry name" value="MPP_Mre11_N"/>
    <property type="match status" value="1"/>
</dbReference>
<dbReference type="PATRIC" id="fig|1167006.5.peg.3629"/>
<dbReference type="Gene3D" id="3.60.21.10">
    <property type="match status" value="1"/>
</dbReference>
<comment type="similarity">
    <text evidence="1 7">Belongs to the SbcD family.</text>
</comment>
<keyword evidence="5 7" id="KW-0378">Hydrolase</keyword>
<dbReference type="Pfam" id="PF00149">
    <property type="entry name" value="Metallophos"/>
    <property type="match status" value="1"/>
</dbReference>
<evidence type="ECO:0000259" key="8">
    <source>
        <dbReference type="Pfam" id="PF00149"/>
    </source>
</evidence>
<accession>M1P8U3</accession>
<dbReference type="SUPFAM" id="SSF56300">
    <property type="entry name" value="Metallo-dependent phosphatases"/>
    <property type="match status" value="1"/>
</dbReference>
<dbReference type="KEGG" id="dsf:UWK_03371"/>
<comment type="function">
    <text evidence="7">SbcCD cleaves DNA hairpin structures. These structures can inhibit DNA replication and are intermediates in certain DNA recombination reactions. The complex acts as a 3'-&gt;5' double strand exonuclease that can open hairpins. It also has a 5' single-strand endonuclease activity.</text>
</comment>
<dbReference type="GO" id="GO:0006310">
    <property type="term" value="P:DNA recombination"/>
    <property type="evidence" value="ECO:0007669"/>
    <property type="project" value="UniProtKB-KW"/>
</dbReference>
<evidence type="ECO:0000256" key="1">
    <source>
        <dbReference type="ARBA" id="ARBA00010555"/>
    </source>
</evidence>
<evidence type="ECO:0000313" key="10">
    <source>
        <dbReference type="EMBL" id="AGF79888.1"/>
    </source>
</evidence>
<evidence type="ECO:0000256" key="7">
    <source>
        <dbReference type="RuleBase" id="RU363069"/>
    </source>
</evidence>
<organism evidence="10 11">
    <name type="scientific">Desulfocapsa sulfexigens (strain DSM 10523 / SB164P1)</name>
    <dbReference type="NCBI Taxonomy" id="1167006"/>
    <lineage>
        <taxon>Bacteria</taxon>
        <taxon>Pseudomonadati</taxon>
        <taxon>Thermodesulfobacteriota</taxon>
        <taxon>Desulfobulbia</taxon>
        <taxon>Desulfobulbales</taxon>
        <taxon>Desulfocapsaceae</taxon>
        <taxon>Desulfocapsa</taxon>
    </lineage>
</organism>
<dbReference type="InterPro" id="IPR026843">
    <property type="entry name" value="SbcD_C"/>
</dbReference>
<dbReference type="RefSeq" id="WP_015405570.1">
    <property type="nucleotide sequence ID" value="NC_020304.1"/>
</dbReference>